<dbReference type="InterPro" id="IPR036615">
    <property type="entry name" value="Mur_ligase_C_dom_sf"/>
</dbReference>
<keyword evidence="8 13" id="KW-0436">Ligase</keyword>
<dbReference type="GO" id="GO:0009252">
    <property type="term" value="P:peptidoglycan biosynthetic process"/>
    <property type="evidence" value="ECO:0007669"/>
    <property type="project" value="UniProtKB-UniRule"/>
</dbReference>
<evidence type="ECO:0000256" key="1">
    <source>
        <dbReference type="ARBA" id="ARBA00004752"/>
    </source>
</evidence>
<organism evidence="13 14">
    <name type="scientific">Salipaludibacillus keqinensis</name>
    <dbReference type="NCBI Taxonomy" id="2045207"/>
    <lineage>
        <taxon>Bacteria</taxon>
        <taxon>Bacillati</taxon>
        <taxon>Bacillota</taxon>
        <taxon>Bacilli</taxon>
        <taxon>Bacillales</taxon>
        <taxon>Bacillaceae</taxon>
    </lineage>
</organism>
<comment type="PTM">
    <text evidence="8">Carboxylation is probably crucial for Mg(2+) binding and, consequently, for the gamma-phosphate positioning of ATP.</text>
</comment>
<dbReference type="PANTHER" id="PTHR23135:SF4">
    <property type="entry name" value="UDP-N-ACETYLMURAMOYL-L-ALANYL-D-GLUTAMATE--2,6-DIAMINOPIMELATE LIGASE MURE HOMOLOG, CHLOROPLASTIC"/>
    <property type="match status" value="1"/>
</dbReference>
<evidence type="ECO:0000259" key="12">
    <source>
        <dbReference type="Pfam" id="PF08245"/>
    </source>
</evidence>
<dbReference type="EMBL" id="PDOD01000002">
    <property type="protein sequence ID" value="PYZ93430.1"/>
    <property type="molecule type" value="Genomic_DNA"/>
</dbReference>
<keyword evidence="14" id="KW-1185">Reference proteome</keyword>
<dbReference type="UniPathway" id="UPA00219"/>
<dbReference type="GO" id="GO:0071555">
    <property type="term" value="P:cell wall organization"/>
    <property type="evidence" value="ECO:0007669"/>
    <property type="project" value="UniProtKB-KW"/>
</dbReference>
<dbReference type="InterPro" id="IPR036565">
    <property type="entry name" value="Mur-like_cat_sf"/>
</dbReference>
<dbReference type="Pfam" id="PF08245">
    <property type="entry name" value="Mur_ligase_M"/>
    <property type="match status" value="1"/>
</dbReference>
<protein>
    <recommendedName>
        <fullName evidence="8">UDP-N-acetylmuramyl-tripeptide synthetase</fullName>
        <ecNumber evidence="8">6.3.2.-</ecNumber>
    </recommendedName>
    <alternativeName>
        <fullName evidence="8">UDP-MurNAc-tripeptide synthetase</fullName>
    </alternativeName>
</protein>
<dbReference type="InterPro" id="IPR004101">
    <property type="entry name" value="Mur_ligase_C"/>
</dbReference>
<comment type="subcellular location">
    <subcellularLocation>
        <location evidence="8 9">Cytoplasm</location>
    </subcellularLocation>
</comment>
<feature type="modified residue" description="N6-carboxylysine" evidence="8">
    <location>
        <position position="235"/>
    </location>
</feature>
<sequence length="511" mass="57212">MTYDWSPNMNLPHVLKDQLLSTIGPAPKEVTHINYDSRKITNNGCFVCIKGDNTDGHLFIEKAVFQGAVQIIGDNQEVMIENAKRYSDVQFILVREPKKALALYSSYLQSHAHKQMSLIGVTGTFGKTTITAYIRNLLNGAGIKTGSIGTAGVWDHKSSLSLHRSTPTTPESSDLHAHLKRMRNRDISCVVMEATSIGLDQERLFGLHFDIAVHSNLHPEHLDYHGTFEQYKQAKLRLFEQANVAVVNIDDEGMSKDILSTFKGELWTYGIHHNATVQAENLKATQNGSSFDLLIKDEKHHIFIPVLGTHNIYNFLASLCVCLAKGFTIQEISPLFHKLEGPPGRLQLIPEFPDRKMIFDFSHTPVALENLLKTIKPIPYKRLIIMITGIGIREKSLRAPIAKAVEGRADEIIVTADHPGDEDPVVVVNDVIAGFETTTKNVHPVPNRGEAIKKAMGLAKEGDLILITGLCMEEFQIIKGKKVPYHDYDHVKEFLHSSKPQEYLREVSVYK</sequence>
<feature type="binding site" evidence="8">
    <location>
        <position position="203"/>
    </location>
    <ligand>
        <name>UDP-N-acetyl-alpha-D-muramoyl-L-alanyl-D-glutamate</name>
        <dbReference type="ChEBI" id="CHEBI:83900"/>
    </ligand>
</feature>
<dbReference type="InterPro" id="IPR000713">
    <property type="entry name" value="Mur_ligase_N"/>
</dbReference>
<dbReference type="Pfam" id="PF01225">
    <property type="entry name" value="Mur_ligase"/>
    <property type="match status" value="1"/>
</dbReference>
<keyword evidence="8" id="KW-0067">ATP-binding</keyword>
<dbReference type="InterPro" id="IPR013221">
    <property type="entry name" value="Mur_ligase_cen"/>
</dbReference>
<evidence type="ECO:0000313" key="14">
    <source>
        <dbReference type="Proteomes" id="UP000248214"/>
    </source>
</evidence>
<feature type="binding site" evidence="8">
    <location>
        <begin position="168"/>
        <end position="169"/>
    </location>
    <ligand>
        <name>UDP-N-acetyl-alpha-D-muramoyl-L-alanyl-D-glutamate</name>
        <dbReference type="ChEBI" id="CHEBI:83900"/>
    </ligand>
</feature>
<dbReference type="Pfam" id="PF02875">
    <property type="entry name" value="Mur_ligase_C"/>
    <property type="match status" value="1"/>
</dbReference>
<dbReference type="Gene3D" id="3.40.1390.10">
    <property type="entry name" value="MurE/MurF, N-terminal domain"/>
    <property type="match status" value="1"/>
</dbReference>
<dbReference type="InterPro" id="IPR035911">
    <property type="entry name" value="MurE/MurF_N"/>
</dbReference>
<keyword evidence="5 8" id="KW-0573">Peptidoglycan synthesis</keyword>
<evidence type="ECO:0000256" key="8">
    <source>
        <dbReference type="HAMAP-Rule" id="MF_00208"/>
    </source>
</evidence>
<evidence type="ECO:0000256" key="9">
    <source>
        <dbReference type="RuleBase" id="RU004135"/>
    </source>
</evidence>
<dbReference type="HAMAP" id="MF_00208">
    <property type="entry name" value="MurE"/>
    <property type="match status" value="1"/>
</dbReference>
<dbReference type="Gene3D" id="3.90.190.20">
    <property type="entry name" value="Mur ligase, C-terminal domain"/>
    <property type="match status" value="1"/>
</dbReference>
<evidence type="ECO:0000256" key="3">
    <source>
        <dbReference type="ARBA" id="ARBA00022618"/>
    </source>
</evidence>
<evidence type="ECO:0000256" key="6">
    <source>
        <dbReference type="ARBA" id="ARBA00023306"/>
    </source>
</evidence>
<comment type="caution">
    <text evidence="8">Lacks conserved residue(s) required for the propagation of feature annotation.</text>
</comment>
<dbReference type="GO" id="GO:0016881">
    <property type="term" value="F:acid-amino acid ligase activity"/>
    <property type="evidence" value="ECO:0007669"/>
    <property type="project" value="UniProtKB-UniRule"/>
</dbReference>
<dbReference type="AlphaFoldDB" id="A0A323TG34"/>
<dbReference type="GO" id="GO:0005737">
    <property type="term" value="C:cytoplasm"/>
    <property type="evidence" value="ECO:0007669"/>
    <property type="project" value="UniProtKB-SubCell"/>
</dbReference>
<feature type="binding site" evidence="8">
    <location>
        <position position="37"/>
    </location>
    <ligand>
        <name>UDP-N-acetyl-alpha-D-muramoyl-L-alanyl-D-glutamate</name>
        <dbReference type="ChEBI" id="CHEBI:83900"/>
    </ligand>
</feature>
<dbReference type="Gene3D" id="3.40.1190.10">
    <property type="entry name" value="Mur-like, catalytic domain"/>
    <property type="match status" value="1"/>
</dbReference>
<comment type="pathway">
    <text evidence="1 8 9">Cell wall biogenesis; peptidoglycan biosynthesis.</text>
</comment>
<keyword evidence="7 8" id="KW-0961">Cell wall biogenesis/degradation</keyword>
<feature type="domain" description="Mur ligase central" evidence="12">
    <location>
        <begin position="121"/>
        <end position="322"/>
    </location>
</feature>
<keyword evidence="4 8" id="KW-0133">Cell shape</keyword>
<evidence type="ECO:0000313" key="13">
    <source>
        <dbReference type="EMBL" id="PYZ93430.1"/>
    </source>
</evidence>
<evidence type="ECO:0000256" key="7">
    <source>
        <dbReference type="ARBA" id="ARBA00023316"/>
    </source>
</evidence>
<comment type="cofactor">
    <cofactor evidence="8">
        <name>Mg(2+)</name>
        <dbReference type="ChEBI" id="CHEBI:18420"/>
    </cofactor>
</comment>
<feature type="binding site" evidence="8">
    <location>
        <position position="201"/>
    </location>
    <ligand>
        <name>UDP-N-acetyl-alpha-D-muramoyl-L-alanyl-D-glutamate</name>
        <dbReference type="ChEBI" id="CHEBI:83900"/>
    </ligand>
</feature>
<dbReference type="SUPFAM" id="SSF63418">
    <property type="entry name" value="MurE/MurF N-terminal domain"/>
    <property type="match status" value="1"/>
</dbReference>
<dbReference type="GO" id="GO:0005524">
    <property type="term" value="F:ATP binding"/>
    <property type="evidence" value="ECO:0007669"/>
    <property type="project" value="UniProtKB-UniRule"/>
</dbReference>
<evidence type="ECO:0000256" key="4">
    <source>
        <dbReference type="ARBA" id="ARBA00022960"/>
    </source>
</evidence>
<name>A0A323TG34_9BACI</name>
<keyword evidence="8" id="KW-0547">Nucleotide-binding</keyword>
<feature type="domain" description="Mur ligase C-terminal" evidence="11">
    <location>
        <begin position="344"/>
        <end position="469"/>
    </location>
</feature>
<dbReference type="NCBIfam" id="TIGR01085">
    <property type="entry name" value="murE"/>
    <property type="match status" value="1"/>
</dbReference>
<feature type="domain" description="Mur ligase N-terminal catalytic" evidence="10">
    <location>
        <begin position="29"/>
        <end position="101"/>
    </location>
</feature>
<dbReference type="Proteomes" id="UP000248214">
    <property type="component" value="Unassembled WGS sequence"/>
</dbReference>
<dbReference type="GO" id="GO:0008360">
    <property type="term" value="P:regulation of cell shape"/>
    <property type="evidence" value="ECO:0007669"/>
    <property type="project" value="UniProtKB-KW"/>
</dbReference>
<keyword evidence="3 8" id="KW-0132">Cell division</keyword>
<proteinExistence type="inferred from homology"/>
<feature type="binding site" evidence="8">
    <location>
        <position position="195"/>
    </location>
    <ligand>
        <name>UDP-N-acetyl-alpha-D-muramoyl-L-alanyl-D-glutamate</name>
        <dbReference type="ChEBI" id="CHEBI:83900"/>
    </ligand>
</feature>
<keyword evidence="8" id="KW-0963">Cytoplasm</keyword>
<evidence type="ECO:0000256" key="5">
    <source>
        <dbReference type="ARBA" id="ARBA00022984"/>
    </source>
</evidence>
<keyword evidence="6 8" id="KW-0131">Cell cycle</keyword>
<dbReference type="SUPFAM" id="SSF53244">
    <property type="entry name" value="MurD-like peptide ligases, peptide-binding domain"/>
    <property type="match status" value="1"/>
</dbReference>
<dbReference type="GO" id="GO:0000287">
    <property type="term" value="F:magnesium ion binding"/>
    <property type="evidence" value="ECO:0007669"/>
    <property type="project" value="UniProtKB-UniRule"/>
</dbReference>
<comment type="function">
    <text evidence="8">Catalyzes the addition of an amino acid to the nucleotide precursor UDP-N-acetylmuramoyl-L-alanyl-D-glutamate (UMAG) in the biosynthesis of bacterial cell-wall peptidoglycan.</text>
</comment>
<evidence type="ECO:0000259" key="10">
    <source>
        <dbReference type="Pfam" id="PF01225"/>
    </source>
</evidence>
<evidence type="ECO:0000256" key="2">
    <source>
        <dbReference type="ARBA" id="ARBA00005898"/>
    </source>
</evidence>
<dbReference type="InterPro" id="IPR005761">
    <property type="entry name" value="UDP-N-AcMur-Glu-dNH2Pim_ligase"/>
</dbReference>
<dbReference type="GO" id="GO:0051301">
    <property type="term" value="P:cell division"/>
    <property type="evidence" value="ECO:0007669"/>
    <property type="project" value="UniProtKB-KW"/>
</dbReference>
<feature type="binding site" evidence="8">
    <location>
        <begin position="123"/>
        <end position="129"/>
    </location>
    <ligand>
        <name>ATP</name>
        <dbReference type="ChEBI" id="CHEBI:30616"/>
    </ligand>
</feature>
<gene>
    <name evidence="8" type="primary">murE</name>
    <name evidence="13" type="ORF">CR194_09650</name>
</gene>
<accession>A0A323TG34</accession>
<dbReference type="EC" id="6.3.2.-" evidence="8"/>
<comment type="caution">
    <text evidence="13">The sequence shown here is derived from an EMBL/GenBank/DDBJ whole genome shotgun (WGS) entry which is preliminary data.</text>
</comment>
<evidence type="ECO:0000259" key="11">
    <source>
        <dbReference type="Pfam" id="PF02875"/>
    </source>
</evidence>
<dbReference type="PANTHER" id="PTHR23135">
    <property type="entry name" value="MUR LIGASE FAMILY MEMBER"/>
    <property type="match status" value="1"/>
</dbReference>
<comment type="similarity">
    <text evidence="2 8">Belongs to the MurCDEF family. MurE subfamily.</text>
</comment>
<dbReference type="NCBIfam" id="NF001126">
    <property type="entry name" value="PRK00139.1-4"/>
    <property type="match status" value="1"/>
</dbReference>
<dbReference type="SUPFAM" id="SSF53623">
    <property type="entry name" value="MurD-like peptide ligases, catalytic domain"/>
    <property type="match status" value="1"/>
</dbReference>
<reference evidence="13 14" key="1">
    <citation type="submission" date="2017-10" db="EMBL/GenBank/DDBJ databases">
        <title>Bacillus sp. nov., a halophilic bacterium isolated from a Keqin Lake.</title>
        <authorList>
            <person name="Wang H."/>
        </authorList>
    </citation>
    <scope>NUCLEOTIDE SEQUENCE [LARGE SCALE GENOMIC DNA]</scope>
    <source>
        <strain evidence="13 14">KQ-12</strain>
    </source>
</reference>
<keyword evidence="8" id="KW-0460">Magnesium</keyword>